<keyword evidence="3" id="KW-1185">Reference proteome</keyword>
<feature type="chain" id="PRO_5001637721" description="Secreted protein" evidence="1">
    <location>
        <begin position="26"/>
        <end position="105"/>
    </location>
</feature>
<accession>A0A067BMN1</accession>
<evidence type="ECO:0008006" key="4">
    <source>
        <dbReference type="Google" id="ProtNLM"/>
    </source>
</evidence>
<evidence type="ECO:0000313" key="2">
    <source>
        <dbReference type="EMBL" id="KDO19483.1"/>
    </source>
</evidence>
<dbReference type="EMBL" id="KK583349">
    <property type="protein sequence ID" value="KDO19483.1"/>
    <property type="molecule type" value="Genomic_DNA"/>
</dbReference>
<sequence length="105" mass="11545">MLLDWLSLGHLLLSLFLSGLQRLWRFNMDLGVSLLPAPLSLRTAALRRVAFGDLMSSIYPHPVLHTDSTAIEADIADLRRPSTPETMACPGVRMSASLLPLVTAY</sequence>
<dbReference type="Proteomes" id="UP000030745">
    <property type="component" value="Unassembled WGS sequence"/>
</dbReference>
<organism evidence="2 3">
    <name type="scientific">Saprolegnia parasitica (strain CBS 223.65)</name>
    <dbReference type="NCBI Taxonomy" id="695850"/>
    <lineage>
        <taxon>Eukaryota</taxon>
        <taxon>Sar</taxon>
        <taxon>Stramenopiles</taxon>
        <taxon>Oomycota</taxon>
        <taxon>Saprolegniomycetes</taxon>
        <taxon>Saprolegniales</taxon>
        <taxon>Saprolegniaceae</taxon>
        <taxon>Saprolegnia</taxon>
    </lineage>
</organism>
<name>A0A067BMN1_SAPPC</name>
<evidence type="ECO:0000256" key="1">
    <source>
        <dbReference type="SAM" id="SignalP"/>
    </source>
</evidence>
<dbReference type="VEuPathDB" id="FungiDB:SPRG_14666"/>
<dbReference type="AlphaFoldDB" id="A0A067BMN1"/>
<gene>
    <name evidence="2" type="ORF">SPRG_14666</name>
</gene>
<reference evidence="2 3" key="1">
    <citation type="journal article" date="2013" name="PLoS Genet.">
        <title>Distinctive expansion of potential virulence genes in the genome of the oomycete fish pathogen Saprolegnia parasitica.</title>
        <authorList>
            <person name="Jiang R.H."/>
            <person name="de Bruijn I."/>
            <person name="Haas B.J."/>
            <person name="Belmonte R."/>
            <person name="Lobach L."/>
            <person name="Christie J."/>
            <person name="van den Ackerveken G."/>
            <person name="Bottin A."/>
            <person name="Bulone V."/>
            <person name="Diaz-Moreno S.M."/>
            <person name="Dumas B."/>
            <person name="Fan L."/>
            <person name="Gaulin E."/>
            <person name="Govers F."/>
            <person name="Grenville-Briggs L.J."/>
            <person name="Horner N.R."/>
            <person name="Levin J.Z."/>
            <person name="Mammella M."/>
            <person name="Meijer H.J."/>
            <person name="Morris P."/>
            <person name="Nusbaum C."/>
            <person name="Oome S."/>
            <person name="Phillips A.J."/>
            <person name="van Rooyen D."/>
            <person name="Rzeszutek E."/>
            <person name="Saraiva M."/>
            <person name="Secombes C.J."/>
            <person name="Seidl M.F."/>
            <person name="Snel B."/>
            <person name="Stassen J.H."/>
            <person name="Sykes S."/>
            <person name="Tripathy S."/>
            <person name="van den Berg H."/>
            <person name="Vega-Arreguin J.C."/>
            <person name="Wawra S."/>
            <person name="Young S.K."/>
            <person name="Zeng Q."/>
            <person name="Dieguez-Uribeondo J."/>
            <person name="Russ C."/>
            <person name="Tyler B.M."/>
            <person name="van West P."/>
        </authorList>
    </citation>
    <scope>NUCLEOTIDE SEQUENCE [LARGE SCALE GENOMIC DNA]</scope>
    <source>
        <strain evidence="2 3">CBS 223.65</strain>
    </source>
</reference>
<dbReference type="RefSeq" id="XP_012209826.1">
    <property type="nucleotide sequence ID" value="XM_012354436.1"/>
</dbReference>
<keyword evidence="1" id="KW-0732">Signal</keyword>
<dbReference type="KEGG" id="spar:SPRG_14666"/>
<proteinExistence type="predicted"/>
<protein>
    <recommendedName>
        <fullName evidence="4">Secreted protein</fullName>
    </recommendedName>
</protein>
<feature type="signal peptide" evidence="1">
    <location>
        <begin position="1"/>
        <end position="25"/>
    </location>
</feature>
<dbReference type="GeneID" id="24136458"/>
<evidence type="ECO:0000313" key="3">
    <source>
        <dbReference type="Proteomes" id="UP000030745"/>
    </source>
</evidence>